<gene>
    <name evidence="1" type="ORF">SAMN04489812_1274</name>
</gene>
<evidence type="ECO:0000313" key="1">
    <source>
        <dbReference type="EMBL" id="SDS22887.1"/>
    </source>
</evidence>
<proteinExistence type="predicted"/>
<organism evidence="1 2">
    <name type="scientific">Microlunatus soli</name>
    <dbReference type="NCBI Taxonomy" id="630515"/>
    <lineage>
        <taxon>Bacteria</taxon>
        <taxon>Bacillati</taxon>
        <taxon>Actinomycetota</taxon>
        <taxon>Actinomycetes</taxon>
        <taxon>Propionibacteriales</taxon>
        <taxon>Propionibacteriaceae</taxon>
        <taxon>Microlunatus</taxon>
    </lineage>
</organism>
<name>A0A1H1QHT8_9ACTN</name>
<protein>
    <submittedName>
        <fullName evidence="1">Uncharacterized protein</fullName>
    </submittedName>
</protein>
<sequence length="143" mass="16177">MPLLDRLLRRDREPAPEPELVLDSDGFTGYGGLRVPWSAVRAWQVVHHHAVYRDTLGDLEDAPELSEDLEPIEIDEWLATFEVDEPERFLEPLPPEVRAVYLDDRFAPVRIGLDGLDTPVAGIVAEIERFIGRPPVQQSRTSA</sequence>
<accession>A0A1H1QHT8</accession>
<dbReference type="EMBL" id="LT629772">
    <property type="protein sequence ID" value="SDS22887.1"/>
    <property type="molecule type" value="Genomic_DNA"/>
</dbReference>
<reference evidence="1 2" key="1">
    <citation type="submission" date="2016-10" db="EMBL/GenBank/DDBJ databases">
        <authorList>
            <person name="de Groot N.N."/>
        </authorList>
    </citation>
    <scope>NUCLEOTIDE SEQUENCE [LARGE SCALE GENOMIC DNA]</scope>
    <source>
        <strain evidence="1 2">DSM 21800</strain>
    </source>
</reference>
<dbReference type="AlphaFoldDB" id="A0A1H1QHT8"/>
<evidence type="ECO:0000313" key="2">
    <source>
        <dbReference type="Proteomes" id="UP000199103"/>
    </source>
</evidence>
<dbReference type="Proteomes" id="UP000199103">
    <property type="component" value="Chromosome I"/>
</dbReference>
<keyword evidence="2" id="KW-1185">Reference proteome</keyword>